<reference evidence="2" key="1">
    <citation type="submission" date="2019-09" db="EMBL/GenBank/DDBJ databases">
        <title>Draft genome information of white flower Hibiscus syriacus.</title>
        <authorList>
            <person name="Kim Y.-M."/>
        </authorList>
    </citation>
    <scope>NUCLEOTIDE SEQUENCE [LARGE SCALE GENOMIC DNA]</scope>
    <source>
        <strain evidence="2">YM2019G1</strain>
    </source>
</reference>
<gene>
    <name evidence="2" type="ORF">F3Y22_tig00116962pilonHSYRG00535</name>
</gene>
<evidence type="ECO:0000313" key="2">
    <source>
        <dbReference type="EMBL" id="KAE8659492.1"/>
    </source>
</evidence>
<evidence type="ECO:0000313" key="3">
    <source>
        <dbReference type="Proteomes" id="UP000436088"/>
    </source>
</evidence>
<keyword evidence="3" id="KW-1185">Reference proteome</keyword>
<sequence length="93" mass="10526">MWSFASKCIAGTVGLKKDSLKQTRSSSEYSDDESSSVVSRDEGLDFPTCGLQWAVLKFPTLPIQLPLSISFTWCNLLSFRLVYWGNLKFPRKN</sequence>
<comment type="caution">
    <text evidence="2">The sequence shown here is derived from an EMBL/GenBank/DDBJ whole genome shotgun (WGS) entry which is preliminary data.</text>
</comment>
<dbReference type="PANTHER" id="PTHR46616">
    <property type="entry name" value="UBIQUITIN-PROTEIN LIGASE"/>
    <property type="match status" value="1"/>
</dbReference>
<dbReference type="PANTHER" id="PTHR46616:SF9">
    <property type="entry name" value="UBIQUITIN-PROTEIN LIGASE"/>
    <property type="match status" value="1"/>
</dbReference>
<protein>
    <submittedName>
        <fullName evidence="2">Serine/threonine-protein kinase PBS1-like isoform X1</fullName>
    </submittedName>
</protein>
<dbReference type="EMBL" id="VEPZ02001737">
    <property type="protein sequence ID" value="KAE8659492.1"/>
    <property type="molecule type" value="Genomic_DNA"/>
</dbReference>
<organism evidence="2 3">
    <name type="scientific">Hibiscus syriacus</name>
    <name type="common">Rose of Sharon</name>
    <dbReference type="NCBI Taxonomy" id="106335"/>
    <lineage>
        <taxon>Eukaryota</taxon>
        <taxon>Viridiplantae</taxon>
        <taxon>Streptophyta</taxon>
        <taxon>Embryophyta</taxon>
        <taxon>Tracheophyta</taxon>
        <taxon>Spermatophyta</taxon>
        <taxon>Magnoliopsida</taxon>
        <taxon>eudicotyledons</taxon>
        <taxon>Gunneridae</taxon>
        <taxon>Pentapetalae</taxon>
        <taxon>rosids</taxon>
        <taxon>malvids</taxon>
        <taxon>Malvales</taxon>
        <taxon>Malvaceae</taxon>
        <taxon>Malvoideae</taxon>
        <taxon>Hibiscus</taxon>
    </lineage>
</organism>
<dbReference type="AlphaFoldDB" id="A0A6A2WJ59"/>
<dbReference type="Proteomes" id="UP000436088">
    <property type="component" value="Unassembled WGS sequence"/>
</dbReference>
<evidence type="ECO:0000256" key="1">
    <source>
        <dbReference type="SAM" id="MobiDB-lite"/>
    </source>
</evidence>
<feature type="region of interest" description="Disordered" evidence="1">
    <location>
        <begin position="23"/>
        <end position="43"/>
    </location>
</feature>
<accession>A0A6A2WJ59</accession>
<dbReference type="GO" id="GO:0016301">
    <property type="term" value="F:kinase activity"/>
    <property type="evidence" value="ECO:0007669"/>
    <property type="project" value="UniProtKB-KW"/>
</dbReference>
<proteinExistence type="predicted"/>
<name>A0A6A2WJ59_HIBSY</name>